<evidence type="ECO:0000313" key="1">
    <source>
        <dbReference type="EnsemblMetazoa" id="ACHR014214-PA"/>
    </source>
</evidence>
<accession>A0A182KIC9</accession>
<dbReference type="EnsemblMetazoa" id="ACHR014214-RA">
    <property type="protein sequence ID" value="ACHR014214-PA"/>
    <property type="gene ID" value="ACHR014214"/>
</dbReference>
<dbReference type="AlphaFoldDB" id="A0A182KIC9"/>
<protein>
    <submittedName>
        <fullName evidence="1">Uncharacterized protein</fullName>
    </submittedName>
</protein>
<sequence>MAKTNWYCPQRYTIWRPPAPCRYRAPCKAHCYNVERFCCPC</sequence>
<evidence type="ECO:0000313" key="2">
    <source>
        <dbReference type="Proteomes" id="UP000075881"/>
    </source>
</evidence>
<keyword evidence="2" id="KW-1185">Reference proteome</keyword>
<organism evidence="1 2">
    <name type="scientific">Anopheles christyi</name>
    <dbReference type="NCBI Taxonomy" id="43041"/>
    <lineage>
        <taxon>Eukaryota</taxon>
        <taxon>Metazoa</taxon>
        <taxon>Ecdysozoa</taxon>
        <taxon>Arthropoda</taxon>
        <taxon>Hexapoda</taxon>
        <taxon>Insecta</taxon>
        <taxon>Pterygota</taxon>
        <taxon>Neoptera</taxon>
        <taxon>Endopterygota</taxon>
        <taxon>Diptera</taxon>
        <taxon>Nematocera</taxon>
        <taxon>Culicoidea</taxon>
        <taxon>Culicidae</taxon>
        <taxon>Anophelinae</taxon>
        <taxon>Anopheles</taxon>
    </lineage>
</organism>
<proteinExistence type="predicted"/>
<reference evidence="1" key="2">
    <citation type="submission" date="2020-05" db="UniProtKB">
        <authorList>
            <consortium name="EnsemblMetazoa"/>
        </authorList>
    </citation>
    <scope>IDENTIFICATION</scope>
    <source>
        <strain evidence="1">ACHKN1017</strain>
    </source>
</reference>
<dbReference type="Proteomes" id="UP000075881">
    <property type="component" value="Unassembled WGS sequence"/>
</dbReference>
<reference evidence="2" key="1">
    <citation type="submission" date="2013-03" db="EMBL/GenBank/DDBJ databases">
        <title>The Genome Sequence of Anopheles christyi ACHKN1017.</title>
        <authorList>
            <consortium name="The Broad Institute Genomics Platform"/>
            <person name="Neafsey D.E."/>
            <person name="Besansky N."/>
            <person name="Walker B."/>
            <person name="Young S.K."/>
            <person name="Zeng Q."/>
            <person name="Gargeya S."/>
            <person name="Fitzgerald M."/>
            <person name="Haas B."/>
            <person name="Abouelleil A."/>
            <person name="Allen A.W."/>
            <person name="Alvarado L."/>
            <person name="Arachchi H.M."/>
            <person name="Berlin A.M."/>
            <person name="Chapman S.B."/>
            <person name="Gainer-Dewar J."/>
            <person name="Goldberg J."/>
            <person name="Griggs A."/>
            <person name="Gujja S."/>
            <person name="Hansen M."/>
            <person name="Howarth C."/>
            <person name="Imamovic A."/>
            <person name="Ireland A."/>
            <person name="Larimer J."/>
            <person name="McCowan C."/>
            <person name="Murphy C."/>
            <person name="Pearson M."/>
            <person name="Poon T.W."/>
            <person name="Priest M."/>
            <person name="Roberts A."/>
            <person name="Saif S."/>
            <person name="Shea T."/>
            <person name="Sisk P."/>
            <person name="Sykes S."/>
            <person name="Wortman J."/>
            <person name="Nusbaum C."/>
            <person name="Birren B."/>
        </authorList>
    </citation>
    <scope>NUCLEOTIDE SEQUENCE [LARGE SCALE GENOMIC DNA]</scope>
    <source>
        <strain evidence="2">ACHKN1017</strain>
    </source>
</reference>
<dbReference type="VEuPathDB" id="VectorBase:ACHR014214"/>
<name>A0A182KIC9_9DIPT</name>